<dbReference type="AlphaFoldDB" id="A0A5C5WXM5"/>
<evidence type="ECO:0000259" key="3">
    <source>
        <dbReference type="Pfam" id="PF01345"/>
    </source>
</evidence>
<keyword evidence="2" id="KW-0472">Membrane</keyword>
<evidence type="ECO:0000313" key="4">
    <source>
        <dbReference type="EMBL" id="TWT55320.1"/>
    </source>
</evidence>
<gene>
    <name evidence="4" type="ORF">KOR42_29480</name>
</gene>
<evidence type="ECO:0000313" key="5">
    <source>
        <dbReference type="Proteomes" id="UP000317243"/>
    </source>
</evidence>
<proteinExistence type="predicted"/>
<dbReference type="OrthoDB" id="277236at2"/>
<dbReference type="Pfam" id="PF01345">
    <property type="entry name" value="DUF11"/>
    <property type="match status" value="1"/>
</dbReference>
<evidence type="ECO:0000256" key="2">
    <source>
        <dbReference type="SAM" id="Phobius"/>
    </source>
</evidence>
<feature type="transmembrane region" description="Helical" evidence="2">
    <location>
        <begin position="47"/>
        <end position="65"/>
    </location>
</feature>
<reference evidence="4 5" key="1">
    <citation type="submission" date="2019-02" db="EMBL/GenBank/DDBJ databases">
        <title>Deep-cultivation of Planctomycetes and their phenomic and genomic characterization uncovers novel biology.</title>
        <authorList>
            <person name="Wiegand S."/>
            <person name="Jogler M."/>
            <person name="Boedeker C."/>
            <person name="Pinto D."/>
            <person name="Vollmers J."/>
            <person name="Rivas-Marin E."/>
            <person name="Kohn T."/>
            <person name="Peeters S.H."/>
            <person name="Heuer A."/>
            <person name="Rast P."/>
            <person name="Oberbeckmann S."/>
            <person name="Bunk B."/>
            <person name="Jeske O."/>
            <person name="Meyerdierks A."/>
            <person name="Storesund J.E."/>
            <person name="Kallscheuer N."/>
            <person name="Luecker S."/>
            <person name="Lage O.M."/>
            <person name="Pohl T."/>
            <person name="Merkel B.J."/>
            <person name="Hornburger P."/>
            <person name="Mueller R.-W."/>
            <person name="Bruemmer F."/>
            <person name="Labrenz M."/>
            <person name="Spormann A.M."/>
            <person name="Op Den Camp H."/>
            <person name="Overmann J."/>
            <person name="Amann R."/>
            <person name="Jetten M.S.M."/>
            <person name="Mascher T."/>
            <person name="Medema M.H."/>
            <person name="Devos D.P."/>
            <person name="Kaster A.-K."/>
            <person name="Ovreas L."/>
            <person name="Rohde M."/>
            <person name="Galperin M.Y."/>
            <person name="Jogler C."/>
        </authorList>
    </citation>
    <scope>NUCLEOTIDE SEQUENCE [LARGE SCALE GENOMIC DNA]</scope>
    <source>
        <strain evidence="4 5">KOR42</strain>
    </source>
</reference>
<dbReference type="EMBL" id="SIHI01000005">
    <property type="protein sequence ID" value="TWT55320.1"/>
    <property type="molecule type" value="Genomic_DNA"/>
</dbReference>
<dbReference type="Gene3D" id="2.60.40.10">
    <property type="entry name" value="Immunoglobulins"/>
    <property type="match status" value="1"/>
</dbReference>
<evidence type="ECO:0000256" key="1">
    <source>
        <dbReference type="SAM" id="MobiDB-lite"/>
    </source>
</evidence>
<name>A0A5C5WXM5_9PLAN</name>
<keyword evidence="2" id="KW-1133">Transmembrane helix</keyword>
<feature type="region of interest" description="Disordered" evidence="1">
    <location>
        <begin position="113"/>
        <end position="132"/>
    </location>
</feature>
<accession>A0A5C5WXM5</accession>
<dbReference type="InterPro" id="IPR013783">
    <property type="entry name" value="Ig-like_fold"/>
</dbReference>
<sequence length="552" mass="60830">MQKQEPIPRPRHLFPEVAALAIAVKRGLLRCLWWLKGNDTWEPVWSIGAIAGVAGIMMAVFLFFLQGPRLSADSHLQENSPRTLLNLPDPIEEELTPTLAVDEPAVPQEDLVFPDLGLPAEPPPQRPDFSASTFDRTQTRFPWNQRELATTVARPIRLPQQRVPDNWSSLALNARTAPLSESYLESGMAPPAQPLLRVASRDVLTPFERFTSTLQSGVVIEKVLPETMLLGEVAKYRILVTNDSLNDIDAVVVNEQLTSIQDVQSVRPLAAVNGSSLEWTIENLAAGETRELSVSVLPQNAAPIETHTTVRAISSIGALATVELPPEEDLQPPVLLTEEEEEILPVFPEVEPRSEPRPSPEPEVSGEPIVTSPPPVARPVETTPIEPMIEEPVIEEPIVEEPVAEPVRAPILKLAIEDPSTLEIGENLSLDFTVTNIGNAPAENVLLVAHLSDEFRHKHGETVQHTIERLEPGEVRHAVLRARTTTTGQGHLHTSLTLQKTETDSRDVVIPVVQNREQREASRPVSSANLLRPPHRLKSSEIAAEWKATSLK</sequence>
<feature type="region of interest" description="Disordered" evidence="1">
    <location>
        <begin position="348"/>
        <end position="379"/>
    </location>
</feature>
<keyword evidence="5" id="KW-1185">Reference proteome</keyword>
<keyword evidence="2" id="KW-0812">Transmembrane</keyword>
<feature type="domain" description="DUF11" evidence="3">
    <location>
        <begin position="221"/>
        <end position="310"/>
    </location>
</feature>
<organism evidence="4 5">
    <name type="scientific">Thalassoglobus neptunius</name>
    <dbReference type="NCBI Taxonomy" id="1938619"/>
    <lineage>
        <taxon>Bacteria</taxon>
        <taxon>Pseudomonadati</taxon>
        <taxon>Planctomycetota</taxon>
        <taxon>Planctomycetia</taxon>
        <taxon>Planctomycetales</taxon>
        <taxon>Planctomycetaceae</taxon>
        <taxon>Thalassoglobus</taxon>
    </lineage>
</organism>
<dbReference type="Proteomes" id="UP000317243">
    <property type="component" value="Unassembled WGS sequence"/>
</dbReference>
<feature type="compositionally biased region" description="Basic and acidic residues" evidence="1">
    <location>
        <begin position="350"/>
        <end position="360"/>
    </location>
</feature>
<dbReference type="InterPro" id="IPR001434">
    <property type="entry name" value="OmcB-like_DUF11"/>
</dbReference>
<dbReference type="RefSeq" id="WP_146510449.1">
    <property type="nucleotide sequence ID" value="NZ_SIHI01000005.1"/>
</dbReference>
<protein>
    <recommendedName>
        <fullName evidence="3">DUF11 domain-containing protein</fullName>
    </recommendedName>
</protein>
<comment type="caution">
    <text evidence="4">The sequence shown here is derived from an EMBL/GenBank/DDBJ whole genome shotgun (WGS) entry which is preliminary data.</text>
</comment>